<dbReference type="Proteomes" id="UP000037460">
    <property type="component" value="Unassembled WGS sequence"/>
</dbReference>
<reference evidence="3" key="1">
    <citation type="journal article" date="2015" name="PLoS Genet.">
        <title>Genome Sequence and Transcriptome Analyses of Chrysochromulina tobin: Metabolic Tools for Enhanced Algal Fitness in the Prominent Order Prymnesiales (Haptophyceae).</title>
        <authorList>
            <person name="Hovde B.T."/>
            <person name="Deodato C.R."/>
            <person name="Hunsperger H.M."/>
            <person name="Ryken S.A."/>
            <person name="Yost W."/>
            <person name="Jha R.K."/>
            <person name="Patterson J."/>
            <person name="Monnat R.J. Jr."/>
            <person name="Barlow S.B."/>
            <person name="Starkenburg S.R."/>
            <person name="Cattolico R.A."/>
        </authorList>
    </citation>
    <scope>NUCLEOTIDE SEQUENCE</scope>
    <source>
        <strain evidence="3">CCMP291</strain>
    </source>
</reference>
<evidence type="ECO:0000256" key="1">
    <source>
        <dbReference type="SAM" id="MobiDB-lite"/>
    </source>
</evidence>
<dbReference type="AlphaFoldDB" id="A0A0M0JLW8"/>
<keyword evidence="3" id="KW-1185">Reference proteome</keyword>
<evidence type="ECO:0000313" key="3">
    <source>
        <dbReference type="Proteomes" id="UP000037460"/>
    </source>
</evidence>
<dbReference type="EMBL" id="JWZX01002730">
    <property type="protein sequence ID" value="KOO27332.1"/>
    <property type="molecule type" value="Genomic_DNA"/>
</dbReference>
<sequence>MRRRGGAAAGERGMRGPQSVQSEP</sequence>
<organism evidence="2 3">
    <name type="scientific">Chrysochromulina tobinii</name>
    <dbReference type="NCBI Taxonomy" id="1460289"/>
    <lineage>
        <taxon>Eukaryota</taxon>
        <taxon>Haptista</taxon>
        <taxon>Haptophyta</taxon>
        <taxon>Prymnesiophyceae</taxon>
        <taxon>Prymnesiales</taxon>
        <taxon>Chrysochromulinaceae</taxon>
        <taxon>Chrysochromulina</taxon>
    </lineage>
</organism>
<name>A0A0M0JLW8_9EUKA</name>
<proteinExistence type="predicted"/>
<evidence type="ECO:0000313" key="2">
    <source>
        <dbReference type="EMBL" id="KOO27332.1"/>
    </source>
</evidence>
<comment type="caution">
    <text evidence="2">The sequence shown here is derived from an EMBL/GenBank/DDBJ whole genome shotgun (WGS) entry which is preliminary data.</text>
</comment>
<feature type="region of interest" description="Disordered" evidence="1">
    <location>
        <begin position="1"/>
        <end position="24"/>
    </location>
</feature>
<gene>
    <name evidence="2" type="ORF">Ctob_004122</name>
</gene>
<protein>
    <submittedName>
        <fullName evidence="2">Uncharacterized protein</fullName>
    </submittedName>
</protein>
<accession>A0A0M0JLW8</accession>